<dbReference type="AlphaFoldDB" id="A0A9D9IFL8"/>
<evidence type="ECO:0000256" key="6">
    <source>
        <dbReference type="SAM" id="Phobius"/>
    </source>
</evidence>
<feature type="transmembrane region" description="Helical" evidence="6">
    <location>
        <begin position="238"/>
        <end position="262"/>
    </location>
</feature>
<comment type="caution">
    <text evidence="8">The sequence shown here is derived from an EMBL/GenBank/DDBJ whole genome shotgun (WGS) entry which is preliminary data.</text>
</comment>
<dbReference type="Proteomes" id="UP000823603">
    <property type="component" value="Unassembled WGS sequence"/>
</dbReference>
<organism evidence="8 9">
    <name type="scientific">Candidatus Cryptobacteroides faecavium</name>
    <dbReference type="NCBI Taxonomy" id="2840762"/>
    <lineage>
        <taxon>Bacteria</taxon>
        <taxon>Pseudomonadati</taxon>
        <taxon>Bacteroidota</taxon>
        <taxon>Bacteroidia</taxon>
        <taxon>Bacteroidales</taxon>
        <taxon>Candidatus Cryptobacteroides</taxon>
    </lineage>
</organism>
<feature type="transmembrane region" description="Helical" evidence="6">
    <location>
        <begin position="192"/>
        <end position="217"/>
    </location>
</feature>
<keyword evidence="2" id="KW-1003">Cell membrane</keyword>
<dbReference type="GO" id="GO:0140359">
    <property type="term" value="F:ABC-type transporter activity"/>
    <property type="evidence" value="ECO:0007669"/>
    <property type="project" value="InterPro"/>
</dbReference>
<gene>
    <name evidence="8" type="ORF">IAB82_07695</name>
</gene>
<feature type="transmembrane region" description="Helical" evidence="6">
    <location>
        <begin position="298"/>
        <end position="318"/>
    </location>
</feature>
<feature type="domain" description="ABC-2 type transporter transmembrane" evidence="7">
    <location>
        <begin position="25"/>
        <end position="374"/>
    </location>
</feature>
<proteinExistence type="predicted"/>
<feature type="transmembrane region" description="Helical" evidence="6">
    <location>
        <begin position="23"/>
        <end position="43"/>
    </location>
</feature>
<keyword evidence="4 6" id="KW-1133">Transmembrane helix</keyword>
<dbReference type="GO" id="GO:0005886">
    <property type="term" value="C:plasma membrane"/>
    <property type="evidence" value="ECO:0007669"/>
    <property type="project" value="UniProtKB-SubCell"/>
</dbReference>
<feature type="transmembrane region" description="Helical" evidence="6">
    <location>
        <begin position="268"/>
        <end position="291"/>
    </location>
</feature>
<dbReference type="PANTHER" id="PTHR30294">
    <property type="entry name" value="MEMBRANE COMPONENT OF ABC TRANSPORTER YHHJ-RELATED"/>
    <property type="match status" value="1"/>
</dbReference>
<protein>
    <submittedName>
        <fullName evidence="8">ABC transporter permease</fullName>
    </submittedName>
</protein>
<evidence type="ECO:0000256" key="2">
    <source>
        <dbReference type="ARBA" id="ARBA00022475"/>
    </source>
</evidence>
<evidence type="ECO:0000256" key="1">
    <source>
        <dbReference type="ARBA" id="ARBA00004651"/>
    </source>
</evidence>
<evidence type="ECO:0000256" key="4">
    <source>
        <dbReference type="ARBA" id="ARBA00022989"/>
    </source>
</evidence>
<dbReference type="EMBL" id="JADIMB010000114">
    <property type="protein sequence ID" value="MBO8471657.1"/>
    <property type="molecule type" value="Genomic_DNA"/>
</dbReference>
<dbReference type="InterPro" id="IPR051449">
    <property type="entry name" value="ABC-2_transporter_component"/>
</dbReference>
<evidence type="ECO:0000256" key="5">
    <source>
        <dbReference type="ARBA" id="ARBA00023136"/>
    </source>
</evidence>
<evidence type="ECO:0000256" key="3">
    <source>
        <dbReference type="ARBA" id="ARBA00022692"/>
    </source>
</evidence>
<evidence type="ECO:0000313" key="8">
    <source>
        <dbReference type="EMBL" id="MBO8471657.1"/>
    </source>
</evidence>
<evidence type="ECO:0000313" key="9">
    <source>
        <dbReference type="Proteomes" id="UP000823603"/>
    </source>
</evidence>
<feature type="transmembrane region" description="Helical" evidence="6">
    <location>
        <begin position="356"/>
        <end position="374"/>
    </location>
</feature>
<dbReference type="Gene3D" id="3.40.1710.10">
    <property type="entry name" value="abc type-2 transporter like domain"/>
    <property type="match status" value="1"/>
</dbReference>
<sequence length="389" mass="43141">MGFLHNVKAAMLRELRLMRQRPIYLLSSVGVMAFCTVFFLTFLKDGMPKELPIGVVDGDNSSLSRNFIRQLDATELGRTVRFGSYTQAREALQTGKINALIVIPEGMYDDVLSYRQPVLTFYVNSLYFVGGALAYKDVLTMANLSSGAVQREVLRAKGMSDSDIMGQIQPVVIDAHQIGNTSTDYGIYLTNVLLPGVLEMIVILVTVYTLGAELKYGTSRHMLGKAGGSMSAAMLGKLIPYTVLFTALGVICDLVLYGWAGFPMEGSIWNMFLGTFVMVLSCQGVAFFIIGMLPILRLAISISALYSVLAFSLAGFTFPVEAMPPFVQGLAAAFPLRHYYLMYVQEAIFASGFGGWYMQVVYMLMFLFLPAVVYKRLHRAYRLQNFPRN</sequence>
<keyword evidence="5 6" id="KW-0472">Membrane</keyword>
<keyword evidence="3 6" id="KW-0812">Transmembrane</keyword>
<dbReference type="PANTHER" id="PTHR30294:SF47">
    <property type="entry name" value="INNER MEMBRANE TRANSPORT PERMEASE YHHJ"/>
    <property type="match status" value="1"/>
</dbReference>
<name>A0A9D9IFL8_9BACT</name>
<comment type="subcellular location">
    <subcellularLocation>
        <location evidence="1">Cell membrane</location>
        <topology evidence="1">Multi-pass membrane protein</topology>
    </subcellularLocation>
</comment>
<accession>A0A9D9IFL8</accession>
<dbReference type="Pfam" id="PF12698">
    <property type="entry name" value="ABC2_membrane_3"/>
    <property type="match status" value="1"/>
</dbReference>
<evidence type="ECO:0000259" key="7">
    <source>
        <dbReference type="Pfam" id="PF12698"/>
    </source>
</evidence>
<reference evidence="8" key="1">
    <citation type="submission" date="2020-10" db="EMBL/GenBank/DDBJ databases">
        <authorList>
            <person name="Gilroy R."/>
        </authorList>
    </citation>
    <scope>NUCLEOTIDE SEQUENCE</scope>
    <source>
        <strain evidence="8">B2-22910</strain>
    </source>
</reference>
<reference evidence="8" key="2">
    <citation type="journal article" date="2021" name="PeerJ">
        <title>Extensive microbial diversity within the chicken gut microbiome revealed by metagenomics and culture.</title>
        <authorList>
            <person name="Gilroy R."/>
            <person name="Ravi A."/>
            <person name="Getino M."/>
            <person name="Pursley I."/>
            <person name="Horton D.L."/>
            <person name="Alikhan N.F."/>
            <person name="Baker D."/>
            <person name="Gharbi K."/>
            <person name="Hall N."/>
            <person name="Watson M."/>
            <person name="Adriaenssens E.M."/>
            <person name="Foster-Nyarko E."/>
            <person name="Jarju S."/>
            <person name="Secka A."/>
            <person name="Antonio M."/>
            <person name="Oren A."/>
            <person name="Chaudhuri R.R."/>
            <person name="La Ragione R."/>
            <person name="Hildebrand F."/>
            <person name="Pallen M.J."/>
        </authorList>
    </citation>
    <scope>NUCLEOTIDE SEQUENCE</scope>
    <source>
        <strain evidence="8">B2-22910</strain>
    </source>
</reference>
<dbReference type="InterPro" id="IPR013525">
    <property type="entry name" value="ABC2_TM"/>
</dbReference>